<organism evidence="1 2">
    <name type="scientific">Vespula maculifrons</name>
    <name type="common">Eastern yellow jacket</name>
    <name type="synonym">Wasp</name>
    <dbReference type="NCBI Taxonomy" id="7453"/>
    <lineage>
        <taxon>Eukaryota</taxon>
        <taxon>Metazoa</taxon>
        <taxon>Ecdysozoa</taxon>
        <taxon>Arthropoda</taxon>
        <taxon>Hexapoda</taxon>
        <taxon>Insecta</taxon>
        <taxon>Pterygota</taxon>
        <taxon>Neoptera</taxon>
        <taxon>Endopterygota</taxon>
        <taxon>Hymenoptera</taxon>
        <taxon>Apocrita</taxon>
        <taxon>Aculeata</taxon>
        <taxon>Vespoidea</taxon>
        <taxon>Vespidae</taxon>
        <taxon>Vespinae</taxon>
        <taxon>Vespula</taxon>
    </lineage>
</organism>
<reference evidence="1 2" key="1">
    <citation type="journal article" date="2024" name="Ann. Entomol. Soc. Am.">
        <title>Genomic analyses of the southern and eastern yellowjacket wasps (Hymenoptera: Vespidae) reveal evolutionary signatures of social life.</title>
        <authorList>
            <person name="Catto M.A."/>
            <person name="Caine P.B."/>
            <person name="Orr S.E."/>
            <person name="Hunt B.G."/>
            <person name="Goodisman M.A.D."/>
        </authorList>
    </citation>
    <scope>NUCLEOTIDE SEQUENCE [LARGE SCALE GENOMIC DNA]</scope>
    <source>
        <strain evidence="1">232</strain>
        <tissue evidence="1">Head and thorax</tissue>
    </source>
</reference>
<dbReference type="Proteomes" id="UP001607303">
    <property type="component" value="Unassembled WGS sequence"/>
</dbReference>
<dbReference type="AlphaFoldDB" id="A0ABD2AME9"/>
<accession>A0ABD2AME9</accession>
<evidence type="ECO:0000313" key="2">
    <source>
        <dbReference type="Proteomes" id="UP001607303"/>
    </source>
</evidence>
<evidence type="ECO:0000313" key="1">
    <source>
        <dbReference type="EMBL" id="KAL2721802.1"/>
    </source>
</evidence>
<gene>
    <name evidence="1" type="ORF">V1477_020622</name>
</gene>
<proteinExistence type="predicted"/>
<dbReference type="EMBL" id="JAYRBN010000116">
    <property type="protein sequence ID" value="KAL2721802.1"/>
    <property type="molecule type" value="Genomic_DNA"/>
</dbReference>
<name>A0ABD2AME9_VESMC</name>
<protein>
    <submittedName>
        <fullName evidence="1">Uncharacterized protein</fullName>
    </submittedName>
</protein>
<comment type="caution">
    <text evidence="1">The sequence shown here is derived from an EMBL/GenBank/DDBJ whole genome shotgun (WGS) entry which is preliminary data.</text>
</comment>
<keyword evidence="2" id="KW-1185">Reference proteome</keyword>
<sequence length="27" mass="3308">MVRPHRIATIGDCIRRLSIGQRRRWPY</sequence>